<dbReference type="EMBL" id="VKKZ01000022">
    <property type="protein sequence ID" value="KAA6432447.1"/>
    <property type="molecule type" value="Genomic_DNA"/>
</dbReference>
<name>A0A5M8Q930_9BACT</name>
<evidence type="ECO:0000256" key="4">
    <source>
        <dbReference type="ARBA" id="ARBA00023136"/>
    </source>
</evidence>
<evidence type="ECO:0000256" key="2">
    <source>
        <dbReference type="ARBA" id="ARBA00006275"/>
    </source>
</evidence>
<feature type="domain" description="SusD-like N-terminal" evidence="8">
    <location>
        <begin position="26"/>
        <end position="221"/>
    </location>
</feature>
<keyword evidence="3 6" id="KW-0732">Signal</keyword>
<feature type="signal peptide" evidence="6">
    <location>
        <begin position="1"/>
        <end position="23"/>
    </location>
</feature>
<evidence type="ECO:0000313" key="10">
    <source>
        <dbReference type="Proteomes" id="UP000323866"/>
    </source>
</evidence>
<dbReference type="Proteomes" id="UP000323866">
    <property type="component" value="Unassembled WGS sequence"/>
</dbReference>
<organism evidence="9 10">
    <name type="scientific">Rufibacter glacialis</name>
    <dbReference type="NCBI Taxonomy" id="1259555"/>
    <lineage>
        <taxon>Bacteria</taxon>
        <taxon>Pseudomonadati</taxon>
        <taxon>Bacteroidota</taxon>
        <taxon>Cytophagia</taxon>
        <taxon>Cytophagales</taxon>
        <taxon>Hymenobacteraceae</taxon>
        <taxon>Rufibacter</taxon>
    </lineage>
</organism>
<protein>
    <submittedName>
        <fullName evidence="9">RagB/SusD family nutrient uptake outer membrane protein</fullName>
    </submittedName>
</protein>
<accession>A0A5M8Q930</accession>
<dbReference type="SUPFAM" id="SSF48452">
    <property type="entry name" value="TPR-like"/>
    <property type="match status" value="1"/>
</dbReference>
<gene>
    <name evidence="9" type="ORF">FOE74_15215</name>
</gene>
<feature type="chain" id="PRO_5024465072" evidence="6">
    <location>
        <begin position="24"/>
        <end position="664"/>
    </location>
</feature>
<dbReference type="OrthoDB" id="5694214at2"/>
<evidence type="ECO:0000259" key="8">
    <source>
        <dbReference type="Pfam" id="PF14322"/>
    </source>
</evidence>
<evidence type="ECO:0000256" key="3">
    <source>
        <dbReference type="ARBA" id="ARBA00022729"/>
    </source>
</evidence>
<dbReference type="InterPro" id="IPR011990">
    <property type="entry name" value="TPR-like_helical_dom_sf"/>
</dbReference>
<keyword evidence="4" id="KW-0472">Membrane</keyword>
<comment type="similarity">
    <text evidence="2">Belongs to the SusD family.</text>
</comment>
<sequence length="664" mass="74443">MKKSISVKLYTALAFLGLFGATSCNEFLDREPLSLVPPSKYLLTESDLASYTIARYNFPTHNGFNVGTHGNDNHTDNQATTNAATRWVPGEFRVPQSGGNWEFFNIRHINYFLGDVVPRWKEGKIKGNATNINHYVGEAYFLRAYEYLNKVQAFGDFPIVKTAFPDVPELLVAASKRRPRNEVSRFILSDLDSAIQFLSATPPGGKNRISKNAALLLKSRAALHEASWLMYHKGTAHVPGGPNWPGAGKVENFSINIDAEIDFFLTQAMASAEVVAEAVPLVANTKDNGYNSSQNPYFNMFGDQDMNKYSEVLLWRRYDPTLGINHNVNHYINQNGGNTGYTRGYVENFLMANGLPIYAAGSGYKGDDSISTVKEGRDNRLQLFMKAPGDLRYTDRTNTNGTLILEGKPDIIGLVETRYVTGYAVKKGFSYLWANSQGSMGSTGSIVFRAVEAYLNYIEASYLKEKTLNSKATKYWRAIRERAGVNPDFNITIAATNINEEAKNDFAAYSAGKLLTDMTLYNIRRERRSEFIAEGMRYTDLKRWRAMDQLKTTPYIIEGFKLWGPMQEWYKDPTKGTSLLIEAGTPGKTANVSKKSSSLYLRPYQVNLTATNLVRDGYRWAFAHYLEPIPIKEFLLTSQNNDLSTSVIYQNPGWPTVVNSGATE</sequence>
<comment type="caution">
    <text evidence="9">The sequence shown here is derived from an EMBL/GenBank/DDBJ whole genome shotgun (WGS) entry which is preliminary data.</text>
</comment>
<keyword evidence="5" id="KW-0998">Cell outer membrane</keyword>
<dbReference type="InterPro" id="IPR012944">
    <property type="entry name" value="SusD_RagB_dom"/>
</dbReference>
<dbReference type="Pfam" id="PF07980">
    <property type="entry name" value="SusD_RagB"/>
    <property type="match status" value="1"/>
</dbReference>
<dbReference type="Pfam" id="PF14322">
    <property type="entry name" value="SusD-like_3"/>
    <property type="match status" value="1"/>
</dbReference>
<reference evidence="9 10" key="1">
    <citation type="submission" date="2019-07" db="EMBL/GenBank/DDBJ databases">
        <authorList>
            <person name="Qu J.-H."/>
        </authorList>
    </citation>
    <scope>NUCLEOTIDE SEQUENCE [LARGE SCALE GENOMIC DNA]</scope>
    <source>
        <strain evidence="9 10">MDT1-10-3</strain>
    </source>
</reference>
<evidence type="ECO:0000259" key="7">
    <source>
        <dbReference type="Pfam" id="PF07980"/>
    </source>
</evidence>
<comment type="subcellular location">
    <subcellularLocation>
        <location evidence="1">Cell outer membrane</location>
    </subcellularLocation>
</comment>
<feature type="domain" description="RagB/SusD" evidence="7">
    <location>
        <begin position="321"/>
        <end position="654"/>
    </location>
</feature>
<dbReference type="Gene3D" id="1.25.40.390">
    <property type="match status" value="1"/>
</dbReference>
<proteinExistence type="inferred from homology"/>
<dbReference type="InterPro" id="IPR033985">
    <property type="entry name" value="SusD-like_N"/>
</dbReference>
<dbReference type="GO" id="GO:0009279">
    <property type="term" value="C:cell outer membrane"/>
    <property type="evidence" value="ECO:0007669"/>
    <property type="project" value="UniProtKB-SubCell"/>
</dbReference>
<dbReference type="PROSITE" id="PS51257">
    <property type="entry name" value="PROKAR_LIPOPROTEIN"/>
    <property type="match status" value="1"/>
</dbReference>
<dbReference type="AlphaFoldDB" id="A0A5M8Q930"/>
<evidence type="ECO:0000313" key="9">
    <source>
        <dbReference type="EMBL" id="KAA6432447.1"/>
    </source>
</evidence>
<evidence type="ECO:0000256" key="5">
    <source>
        <dbReference type="ARBA" id="ARBA00023237"/>
    </source>
</evidence>
<evidence type="ECO:0000256" key="1">
    <source>
        <dbReference type="ARBA" id="ARBA00004442"/>
    </source>
</evidence>
<reference evidence="9 10" key="2">
    <citation type="submission" date="2019-09" db="EMBL/GenBank/DDBJ databases">
        <title>A bacterium isolated from glacier soil.</title>
        <authorList>
            <person name="Liu Q."/>
        </authorList>
    </citation>
    <scope>NUCLEOTIDE SEQUENCE [LARGE SCALE GENOMIC DNA]</scope>
    <source>
        <strain evidence="9 10">MDT1-10-3</strain>
    </source>
</reference>
<evidence type="ECO:0000256" key="6">
    <source>
        <dbReference type="SAM" id="SignalP"/>
    </source>
</evidence>